<proteinExistence type="predicted"/>
<dbReference type="InterPro" id="IPR018247">
    <property type="entry name" value="EF_Hand_1_Ca_BS"/>
</dbReference>
<evidence type="ECO:0000313" key="4">
    <source>
        <dbReference type="EMBL" id="CAD9508648.1"/>
    </source>
</evidence>
<feature type="domain" description="EF-hand" evidence="3">
    <location>
        <begin position="415"/>
        <end position="450"/>
    </location>
</feature>
<gene>
    <name evidence="4" type="ORF">BRAN1462_LOCUS6290</name>
</gene>
<protein>
    <recommendedName>
        <fullName evidence="3">EF-hand domain-containing protein</fullName>
    </recommendedName>
</protein>
<feature type="transmembrane region" description="Helical" evidence="2">
    <location>
        <begin position="283"/>
        <end position="309"/>
    </location>
</feature>
<evidence type="ECO:0000259" key="3">
    <source>
        <dbReference type="PROSITE" id="PS50222"/>
    </source>
</evidence>
<feature type="transmembrane region" description="Helical" evidence="2">
    <location>
        <begin position="85"/>
        <end position="108"/>
    </location>
</feature>
<keyword evidence="2" id="KW-0812">Transmembrane</keyword>
<evidence type="ECO:0000256" key="1">
    <source>
        <dbReference type="SAM" id="MobiDB-lite"/>
    </source>
</evidence>
<feature type="transmembrane region" description="Helical" evidence="2">
    <location>
        <begin position="329"/>
        <end position="347"/>
    </location>
</feature>
<organism evidence="4">
    <name type="scientific">Zooxanthella nutricula</name>
    <dbReference type="NCBI Taxonomy" id="1333877"/>
    <lineage>
        <taxon>Eukaryota</taxon>
        <taxon>Sar</taxon>
        <taxon>Alveolata</taxon>
        <taxon>Dinophyceae</taxon>
        <taxon>Peridiniales</taxon>
        <taxon>Peridiniales incertae sedis</taxon>
        <taxon>Zooxanthella</taxon>
    </lineage>
</organism>
<accession>A0A6U6HZ03</accession>
<evidence type="ECO:0000256" key="2">
    <source>
        <dbReference type="SAM" id="Phobius"/>
    </source>
</evidence>
<name>A0A6U6HZ03_9DINO</name>
<dbReference type="GO" id="GO:0005509">
    <property type="term" value="F:calcium ion binding"/>
    <property type="evidence" value="ECO:0007669"/>
    <property type="project" value="InterPro"/>
</dbReference>
<dbReference type="EMBL" id="HBGW01009823">
    <property type="protein sequence ID" value="CAD9508648.1"/>
    <property type="molecule type" value="Transcribed_RNA"/>
</dbReference>
<keyword evidence="2" id="KW-1133">Transmembrane helix</keyword>
<dbReference type="PROSITE" id="PS50222">
    <property type="entry name" value="EF_HAND_2"/>
    <property type="match status" value="1"/>
</dbReference>
<dbReference type="PROSITE" id="PS00018">
    <property type="entry name" value="EF_HAND_1"/>
    <property type="match status" value="1"/>
</dbReference>
<feature type="region of interest" description="Disordered" evidence="1">
    <location>
        <begin position="1"/>
        <end position="43"/>
    </location>
</feature>
<sequence length="520" mass="56826">MSSKDGQGKAKTKTENRQDSKGASDSKGSRPNSKEASKEAEKAEKLEALRSQLKSDREQITLFKRPISAVTLFTQYVVAFVTSRLLGLLAKPVVWLLVVPSIVLWFALKQSLAPELFVPPVCGEKDAGVLWQAEFAVIEAAWWVILGVLSSIGFGTGLHSGLMFLFPHVMQVVGAAEACHTTMGLVTWYQHPCKLDCSTTSGPKDDSTVTFLRLWASVTVPCMLWGVGTAMGEIPPYAVAKAARMAGSSDSEFEAEVEEARNKTDLFSRMKIWTINFTERHGFVGVFLLAAWPNAAFDMCGMCCGYLLMPFWTFFLATACGKGLVKVNLQAVVFVNLFGSGFFNVLASGIDSLNGSLTGVLGKDLGLKELVVRGRTKLLQQFELQSRVYPDKLFAGKKGGLRLADVNALYSKYTGGEEIAKRVLQEWDKNGNGEIAVAELREAASRTDGMVSLGSLDPGAGQSFLKTCWELFIVGLVLFFVVSIMNQLAQLKQAEADEAKLEEFEREDGEGEKKEAKKSK</sequence>
<dbReference type="InterPro" id="IPR002048">
    <property type="entry name" value="EF_hand_dom"/>
</dbReference>
<dbReference type="AlphaFoldDB" id="A0A6U6HZ03"/>
<feature type="transmembrane region" description="Helical" evidence="2">
    <location>
        <begin position="471"/>
        <end position="489"/>
    </location>
</feature>
<keyword evidence="2" id="KW-0472">Membrane</keyword>
<feature type="transmembrane region" description="Helical" evidence="2">
    <location>
        <begin position="140"/>
        <end position="166"/>
    </location>
</feature>
<reference evidence="4" key="1">
    <citation type="submission" date="2021-01" db="EMBL/GenBank/DDBJ databases">
        <authorList>
            <person name="Corre E."/>
            <person name="Pelletier E."/>
            <person name="Niang G."/>
            <person name="Scheremetjew M."/>
            <person name="Finn R."/>
            <person name="Kale V."/>
            <person name="Holt S."/>
            <person name="Cochrane G."/>
            <person name="Meng A."/>
            <person name="Brown T."/>
            <person name="Cohen L."/>
        </authorList>
    </citation>
    <scope>NUCLEOTIDE SEQUENCE</scope>
    <source>
        <strain evidence="4">RCC3387</strain>
    </source>
</reference>